<evidence type="ECO:0008006" key="3">
    <source>
        <dbReference type="Google" id="ProtNLM"/>
    </source>
</evidence>
<dbReference type="InterPro" id="IPR003207">
    <property type="entry name" value="Ppandiol/glycerol_DeHydtase_su"/>
</dbReference>
<organism evidence="1 2">
    <name type="scientific">Candidatus Desulfolinea nitratireducens</name>
    <dbReference type="NCBI Taxonomy" id="2841698"/>
    <lineage>
        <taxon>Bacteria</taxon>
        <taxon>Bacillati</taxon>
        <taxon>Chloroflexota</taxon>
        <taxon>Anaerolineae</taxon>
        <taxon>Anaerolineales</taxon>
        <taxon>Anaerolineales incertae sedis</taxon>
        <taxon>Candidatus Desulfolinea</taxon>
    </lineage>
</organism>
<evidence type="ECO:0000313" key="1">
    <source>
        <dbReference type="EMBL" id="MBC8336196.1"/>
    </source>
</evidence>
<proteinExistence type="predicted"/>
<dbReference type="SUPFAM" id="SSF47148">
    <property type="entry name" value="Diol dehydratase, gamma subunit"/>
    <property type="match status" value="1"/>
</dbReference>
<dbReference type="EMBL" id="JACNJN010000145">
    <property type="protein sequence ID" value="MBC8336196.1"/>
    <property type="molecule type" value="Genomic_DNA"/>
</dbReference>
<reference evidence="1 2" key="1">
    <citation type="submission" date="2020-08" db="EMBL/GenBank/DDBJ databases">
        <title>Bridging the membrane lipid divide: bacteria of the FCB group superphylum have the potential to synthesize archaeal ether lipids.</title>
        <authorList>
            <person name="Villanueva L."/>
            <person name="Von Meijenfeldt F.A.B."/>
            <person name="Westbye A.B."/>
            <person name="Yadav S."/>
            <person name="Hopmans E.C."/>
            <person name="Dutilh B.E."/>
            <person name="Sinninghe Damste J.S."/>
        </authorList>
    </citation>
    <scope>NUCLEOTIDE SEQUENCE [LARGE SCALE GENOMIC DNA]</scope>
    <source>
        <strain evidence="1">NIOZ-UU36</strain>
    </source>
</reference>
<dbReference type="InterPro" id="IPR036091">
    <property type="entry name" value="Prodiol/glycerol_DeHase__sf_su"/>
</dbReference>
<evidence type="ECO:0000313" key="2">
    <source>
        <dbReference type="Proteomes" id="UP000614469"/>
    </source>
</evidence>
<dbReference type="Proteomes" id="UP000614469">
    <property type="component" value="Unassembled WGS sequence"/>
</dbReference>
<dbReference type="AlphaFoldDB" id="A0A8J6NNG2"/>
<comment type="caution">
    <text evidence="1">The sequence shown here is derived from an EMBL/GenBank/DDBJ whole genome shotgun (WGS) entry which is preliminary data.</text>
</comment>
<name>A0A8J6NNG2_9CHLR</name>
<protein>
    <recommendedName>
        <fullName evidence="3">Glycerol dehydrogenase</fullName>
    </recommendedName>
</protein>
<sequence>MGTESLKYPLSESAAETLFAASGRRLADITTEAARASDLKMEDVQISADTLRAQAEVALQAGYPQLASNLIRAAELTAVPNAEVLRMYNTLRPGRATYVELVALADSLEMQYHAPECARMVREAAAVYKTRDLLQK</sequence>
<dbReference type="Pfam" id="PF02287">
    <property type="entry name" value="Dehydratase_SU"/>
    <property type="match status" value="1"/>
</dbReference>
<accession>A0A8J6NNG2</accession>
<gene>
    <name evidence="1" type="ORF">H8E29_13085</name>
</gene>
<dbReference type="Gene3D" id="1.10.1510.20">
    <property type="entry name" value="Propanediol/glycerol dehydratase, small subunit"/>
    <property type="match status" value="1"/>
</dbReference>